<gene>
    <name evidence="1" type="ORF">EDC03_2842</name>
</gene>
<proteinExistence type="predicted"/>
<dbReference type="EMBL" id="RJKN01000007">
    <property type="protein sequence ID" value="ROP27317.1"/>
    <property type="molecule type" value="Genomic_DNA"/>
</dbReference>
<organism evidence="1 2">
    <name type="scientific">Pseudokineococcus lusitanus</name>
    <dbReference type="NCBI Taxonomy" id="763993"/>
    <lineage>
        <taxon>Bacteria</taxon>
        <taxon>Bacillati</taxon>
        <taxon>Actinomycetota</taxon>
        <taxon>Actinomycetes</taxon>
        <taxon>Kineosporiales</taxon>
        <taxon>Kineosporiaceae</taxon>
        <taxon>Pseudokineococcus</taxon>
    </lineage>
</organism>
<dbReference type="RefSeq" id="WP_123380891.1">
    <property type="nucleotide sequence ID" value="NZ_RJKN01000007.1"/>
</dbReference>
<evidence type="ECO:0000313" key="2">
    <source>
        <dbReference type="Proteomes" id="UP000276232"/>
    </source>
</evidence>
<dbReference type="InParanoid" id="A0A3N1GAS3"/>
<accession>A0A3N1GAS3</accession>
<name>A0A3N1GAS3_9ACTN</name>
<keyword evidence="2" id="KW-1185">Reference proteome</keyword>
<comment type="caution">
    <text evidence="1">The sequence shown here is derived from an EMBL/GenBank/DDBJ whole genome shotgun (WGS) entry which is preliminary data.</text>
</comment>
<dbReference type="AlphaFoldDB" id="A0A3N1GAS3"/>
<evidence type="ECO:0000313" key="1">
    <source>
        <dbReference type="EMBL" id="ROP27317.1"/>
    </source>
</evidence>
<sequence>MTPDDDASWRAARRRVARELHPDLGGDVDAYLAALAEVDAAHGRRPDGSPAAPPVTVLVSRRRKALRVVLRGARDASRVVRRHLPPGAPGARRYSDL</sequence>
<reference evidence="1 2" key="1">
    <citation type="journal article" date="2015" name="Stand. Genomic Sci.">
        <title>Genomic Encyclopedia of Bacterial and Archaeal Type Strains, Phase III: the genomes of soil and plant-associated and newly described type strains.</title>
        <authorList>
            <person name="Whitman W.B."/>
            <person name="Woyke T."/>
            <person name="Klenk H.P."/>
            <person name="Zhou Y."/>
            <person name="Lilburn T.G."/>
            <person name="Beck B.J."/>
            <person name="De Vos P."/>
            <person name="Vandamme P."/>
            <person name="Eisen J.A."/>
            <person name="Garrity G."/>
            <person name="Hugenholtz P."/>
            <person name="Kyrpides N.C."/>
        </authorList>
    </citation>
    <scope>NUCLEOTIDE SEQUENCE [LARGE SCALE GENOMIC DNA]</scope>
    <source>
        <strain evidence="1 2">CECT 7306</strain>
    </source>
</reference>
<protein>
    <submittedName>
        <fullName evidence="1">Uncharacterized protein</fullName>
    </submittedName>
</protein>
<dbReference type="Proteomes" id="UP000276232">
    <property type="component" value="Unassembled WGS sequence"/>
</dbReference>